<dbReference type="InterPro" id="IPR023346">
    <property type="entry name" value="Lysozyme-like_dom_sf"/>
</dbReference>
<dbReference type="InterPro" id="IPR008258">
    <property type="entry name" value="Transglycosylase_SLT_dom_1"/>
</dbReference>
<sequence length="166" mass="19162">MHISNHIIFMLISGLFSTSTTADCFIRAGKWFAIDPDYLRAIAWQESRYNPSAINYNRSSNGKVMSADYGVMQINDATLRTFQKEYPSLTAKKLLEDPCLNIHLGAMLLRRNFDRYGISWLAVGIYNAGVKNRRESAIKRHQYSILINRHYKNIKSGRIPRQPFDN</sequence>
<dbReference type="Gene3D" id="1.10.530.10">
    <property type="match status" value="1"/>
</dbReference>
<gene>
    <name evidence="2" type="ORF">CUN67_26665</name>
</gene>
<dbReference type="Proteomes" id="UP000502005">
    <property type="component" value="Plasmid pNE1B"/>
</dbReference>
<name>A0A6B9GE63_PANCY</name>
<dbReference type="CDD" id="cd13400">
    <property type="entry name" value="LT_IagB-like"/>
    <property type="match status" value="1"/>
</dbReference>
<feature type="domain" description="Transglycosylase SLT" evidence="1">
    <location>
        <begin position="23"/>
        <end position="135"/>
    </location>
</feature>
<dbReference type="AlphaFoldDB" id="A0A6B9GE63"/>
<dbReference type="EMBL" id="CP024770">
    <property type="protein sequence ID" value="QGY32547.1"/>
    <property type="molecule type" value="Genomic_DNA"/>
</dbReference>
<dbReference type="RefSeq" id="WP_208718447.1">
    <property type="nucleotide sequence ID" value="NZ_CP024770.1"/>
</dbReference>
<evidence type="ECO:0000259" key="1">
    <source>
        <dbReference type="Pfam" id="PF01464"/>
    </source>
</evidence>
<dbReference type="Pfam" id="PF01464">
    <property type="entry name" value="SLT"/>
    <property type="match status" value="1"/>
</dbReference>
<proteinExistence type="predicted"/>
<accession>A0A6B9GE63</accession>
<protein>
    <recommendedName>
        <fullName evidence="1">Transglycosylase SLT domain-containing protein</fullName>
    </recommendedName>
</protein>
<reference evidence="2 3" key="1">
    <citation type="submission" date="2017-11" db="EMBL/GenBank/DDBJ databases">
        <title>Genome sequence of Pantoea cypripedii NE1.</title>
        <authorList>
            <person name="Nascimento F.X."/>
        </authorList>
    </citation>
    <scope>NUCLEOTIDE SEQUENCE [LARGE SCALE GENOMIC DNA]</scope>
    <source>
        <strain evidence="2 3">NE1</strain>
        <plasmid evidence="3">pne1b</plasmid>
    </source>
</reference>
<evidence type="ECO:0000313" key="3">
    <source>
        <dbReference type="Proteomes" id="UP000502005"/>
    </source>
</evidence>
<dbReference type="SUPFAM" id="SSF53955">
    <property type="entry name" value="Lysozyme-like"/>
    <property type="match status" value="1"/>
</dbReference>
<geneLocation type="plasmid" evidence="3">
    <name>pne1b</name>
</geneLocation>
<organism evidence="2 3">
    <name type="scientific">Pantoea cypripedii</name>
    <name type="common">Pectobacterium cypripedii</name>
    <name type="synonym">Erwinia cypripedii</name>
    <dbReference type="NCBI Taxonomy" id="55209"/>
    <lineage>
        <taxon>Bacteria</taxon>
        <taxon>Pseudomonadati</taxon>
        <taxon>Pseudomonadota</taxon>
        <taxon>Gammaproteobacteria</taxon>
        <taxon>Enterobacterales</taxon>
        <taxon>Erwiniaceae</taxon>
        <taxon>Pantoea</taxon>
    </lineage>
</organism>
<evidence type="ECO:0000313" key="2">
    <source>
        <dbReference type="EMBL" id="QGY32547.1"/>
    </source>
</evidence>
<keyword evidence="2" id="KW-0614">Plasmid</keyword>